<evidence type="ECO:0000256" key="5">
    <source>
        <dbReference type="ARBA" id="ARBA00022729"/>
    </source>
</evidence>
<dbReference type="KEGG" id="crq:GCK72_014970"/>
<dbReference type="OrthoDB" id="5835829at2759"/>
<dbReference type="eggNOG" id="KOG1192">
    <property type="taxonomic scope" value="Eukaryota"/>
</dbReference>
<evidence type="ECO:0000256" key="6">
    <source>
        <dbReference type="ARBA" id="ARBA00047475"/>
    </source>
</evidence>
<dbReference type="RefSeq" id="XP_003089593.2">
    <property type="nucleotide sequence ID" value="XM_003089545.2"/>
</dbReference>
<evidence type="ECO:0000313" key="8">
    <source>
        <dbReference type="Proteomes" id="UP000008281"/>
    </source>
</evidence>
<dbReference type="SUPFAM" id="SSF53756">
    <property type="entry name" value="UDP-Glycosyltransferase/glycogen phosphorylase"/>
    <property type="match status" value="1"/>
</dbReference>
<dbReference type="Proteomes" id="UP000008281">
    <property type="component" value="Unassembled WGS sequence"/>
</dbReference>
<dbReference type="PANTHER" id="PTHR48043">
    <property type="entry name" value="EG:EG0003.4 PROTEIN-RELATED"/>
    <property type="match status" value="1"/>
</dbReference>
<keyword evidence="8" id="KW-1185">Reference proteome</keyword>
<evidence type="ECO:0000256" key="3">
    <source>
        <dbReference type="ARBA" id="ARBA00022676"/>
    </source>
</evidence>
<dbReference type="InterPro" id="IPR002213">
    <property type="entry name" value="UDP_glucos_trans"/>
</dbReference>
<dbReference type="FunFam" id="3.40.50.2000:FF:000459">
    <property type="entry name" value="Protein CBR-UGT-59"/>
    <property type="match status" value="1"/>
</dbReference>
<dbReference type="EC" id="2.4.1.17" evidence="2"/>
<evidence type="ECO:0000256" key="2">
    <source>
        <dbReference type="ARBA" id="ARBA00012544"/>
    </source>
</evidence>
<protein>
    <recommendedName>
        <fullName evidence="2">glucuronosyltransferase</fullName>
        <ecNumber evidence="2">2.4.1.17</ecNumber>
    </recommendedName>
</protein>
<name>E3NPT2_CAERE</name>
<dbReference type="Gene3D" id="3.40.50.2000">
    <property type="entry name" value="Glycogen Phosphorylase B"/>
    <property type="match status" value="1"/>
</dbReference>
<reference evidence="7" key="1">
    <citation type="submission" date="2007-07" db="EMBL/GenBank/DDBJ databases">
        <title>PCAP assembly of the Caenorhabditis remanei genome.</title>
        <authorList>
            <consortium name="The Caenorhabditis remanei Sequencing Consortium"/>
            <person name="Wilson R.K."/>
        </authorList>
    </citation>
    <scope>NUCLEOTIDE SEQUENCE [LARGE SCALE GENOMIC DNA]</scope>
    <source>
        <strain evidence="7">PB4641</strain>
    </source>
</reference>
<keyword evidence="3" id="KW-0328">Glycosyltransferase</keyword>
<evidence type="ECO:0000313" key="7">
    <source>
        <dbReference type="EMBL" id="EFO83228.1"/>
    </source>
</evidence>
<keyword evidence="4" id="KW-0808">Transferase</keyword>
<organism evidence="8">
    <name type="scientific">Caenorhabditis remanei</name>
    <name type="common">Caenorhabditis vulgaris</name>
    <dbReference type="NCBI Taxonomy" id="31234"/>
    <lineage>
        <taxon>Eukaryota</taxon>
        <taxon>Metazoa</taxon>
        <taxon>Ecdysozoa</taxon>
        <taxon>Nematoda</taxon>
        <taxon>Chromadorea</taxon>
        <taxon>Rhabditida</taxon>
        <taxon>Rhabditina</taxon>
        <taxon>Rhabditomorpha</taxon>
        <taxon>Rhabditoidea</taxon>
        <taxon>Rhabditidae</taxon>
        <taxon>Peloderinae</taxon>
        <taxon>Caenorhabditis</taxon>
    </lineage>
</organism>
<dbReference type="InterPro" id="IPR050271">
    <property type="entry name" value="UDP-glycosyltransferase"/>
</dbReference>
<dbReference type="OMA" id="KKLDPYW"/>
<dbReference type="HOGENOM" id="CLU_012949_1_3_1"/>
<dbReference type="STRING" id="31234.E3NPT2"/>
<dbReference type="FunCoup" id="E3NPT2">
    <property type="interactions" value="157"/>
</dbReference>
<comment type="similarity">
    <text evidence="1">Belongs to the UDP-glycosyltransferase family.</text>
</comment>
<evidence type="ECO:0000256" key="4">
    <source>
        <dbReference type="ARBA" id="ARBA00022679"/>
    </source>
</evidence>
<proteinExistence type="inferred from homology"/>
<dbReference type="InParanoid" id="E3NPT2"/>
<dbReference type="PANTHER" id="PTHR48043:SF22">
    <property type="entry name" value="GLUCURONOSYLTRANSFERASE"/>
    <property type="match status" value="1"/>
</dbReference>
<sequence>MELYFLISLFLSIPITSHSLNILFYVPTLSHSHISFNTKLAEVLTSYGHSVTVLLAQVDDTLLIENVTDYTVLRKKVGVPRGHLRQVLWSNPGPYEDSSPLNPHIFYKLLKVSRTFVTACENIAFDSLFLDSLKEQKFDVGLVEQYDSCGFGIFKAIGIESTVWLSATAIYRPQAEALGVYLPYSYVPELFAHFSDKMSFLQKVINVLIGQATSFVLDVFVQGFQSRIFNQDLASISKESSSLMINSVPFFDYSMPSSHQFSNIGGITVDKKGTKKLDPYWQSIADSAENGFVLVSFGGIARTIDMTSSMQKIFFDSFSKFPHITFIVKYEFTSNSTATMPDNVILTPWIPQLPLMAHKNYKTIITHGGWSSILETTMHSKPMILMPLFADHAKNSKVAESKGVAVLLDKMRLSQRRVVHAINTILTNPRYTQNCEKFSRMFSDTPIPHEDLIEWRIRQAAKPSRKAFARHLRPKEPDFSLLKISFILVPAFLVFFTKGLDDKSNTSHETLCDDGKRGRRQREYFKVSNFKNEEVNCGKLGTHLYLWKVETRFQSDLRQGMKWEIITK</sequence>
<dbReference type="AlphaFoldDB" id="E3NPT2"/>
<accession>E3NPT2</accession>
<dbReference type="EMBL" id="DS269416">
    <property type="protein sequence ID" value="EFO83228.1"/>
    <property type="molecule type" value="Genomic_DNA"/>
</dbReference>
<dbReference type="CTD" id="9812852"/>
<keyword evidence="5" id="KW-0732">Signal</keyword>
<evidence type="ECO:0000256" key="1">
    <source>
        <dbReference type="ARBA" id="ARBA00009995"/>
    </source>
</evidence>
<dbReference type="Pfam" id="PF00201">
    <property type="entry name" value="UDPGT"/>
    <property type="match status" value="1"/>
</dbReference>
<gene>
    <name evidence="7" type="ORF">CRE_30296</name>
</gene>
<dbReference type="GeneID" id="9812852"/>
<comment type="catalytic activity">
    <reaction evidence="6">
        <text>glucuronate acceptor + UDP-alpha-D-glucuronate = acceptor beta-D-glucuronoside + UDP + H(+)</text>
        <dbReference type="Rhea" id="RHEA:21032"/>
        <dbReference type="ChEBI" id="CHEBI:15378"/>
        <dbReference type="ChEBI" id="CHEBI:58052"/>
        <dbReference type="ChEBI" id="CHEBI:58223"/>
        <dbReference type="ChEBI" id="CHEBI:132367"/>
        <dbReference type="ChEBI" id="CHEBI:132368"/>
        <dbReference type="EC" id="2.4.1.17"/>
    </reaction>
</comment>
<dbReference type="GO" id="GO:0015020">
    <property type="term" value="F:glucuronosyltransferase activity"/>
    <property type="evidence" value="ECO:0007669"/>
    <property type="project" value="UniProtKB-EC"/>
</dbReference>
<dbReference type="CDD" id="cd03784">
    <property type="entry name" value="GT1_Gtf-like"/>
    <property type="match status" value="1"/>
</dbReference>